<reference evidence="4" key="1">
    <citation type="submission" date="2016-10" db="EMBL/GenBank/DDBJ databases">
        <authorList>
            <person name="Varghese N."/>
            <person name="Submissions S."/>
        </authorList>
    </citation>
    <scope>NUCLEOTIDE SEQUENCE [LARGE SCALE GENOMIC DNA]</scope>
    <source>
        <strain evidence="4">DSM 26894</strain>
    </source>
</reference>
<evidence type="ECO:0000313" key="4">
    <source>
        <dbReference type="Proteomes" id="UP000199392"/>
    </source>
</evidence>
<accession>A0A1I6SVL4</accession>
<dbReference type="Pfam" id="PF00072">
    <property type="entry name" value="Response_reg"/>
    <property type="match status" value="1"/>
</dbReference>
<sequence>MPSVLICEDEAVVALDLQFILEDADFQVMGAYPSLKRAQSALGTKTPDLAVLDVRLADGEVFPIAERLRAMGVGIVFHSGHLRQSEISDDYPDAEFCMKPVAPGTLIAALERLDARKSQRVG</sequence>
<dbReference type="GO" id="GO:0000160">
    <property type="term" value="P:phosphorelay signal transduction system"/>
    <property type="evidence" value="ECO:0007669"/>
    <property type="project" value="InterPro"/>
</dbReference>
<dbReference type="STRING" id="311180.SAMN04488050_10588"/>
<dbReference type="RefSeq" id="WP_092424245.1">
    <property type="nucleotide sequence ID" value="NZ_FNCL01000005.1"/>
</dbReference>
<name>A0A1I6SVL4_9RHOB</name>
<dbReference type="Gene3D" id="3.40.50.2300">
    <property type="match status" value="1"/>
</dbReference>
<keyword evidence="4" id="KW-1185">Reference proteome</keyword>
<dbReference type="PROSITE" id="PS50110">
    <property type="entry name" value="RESPONSE_REGULATORY"/>
    <property type="match status" value="1"/>
</dbReference>
<evidence type="ECO:0000313" key="3">
    <source>
        <dbReference type="EMBL" id="SFS80940.1"/>
    </source>
</evidence>
<dbReference type="InterPro" id="IPR001789">
    <property type="entry name" value="Sig_transdc_resp-reg_receiver"/>
</dbReference>
<dbReference type="EMBL" id="FOZW01000005">
    <property type="protein sequence ID" value="SFS80940.1"/>
    <property type="molecule type" value="Genomic_DNA"/>
</dbReference>
<evidence type="ECO:0000259" key="2">
    <source>
        <dbReference type="PROSITE" id="PS50110"/>
    </source>
</evidence>
<dbReference type="SUPFAM" id="SSF52172">
    <property type="entry name" value="CheY-like"/>
    <property type="match status" value="1"/>
</dbReference>
<dbReference type="AlphaFoldDB" id="A0A1I6SVL4"/>
<dbReference type="OrthoDB" id="582170at2"/>
<feature type="modified residue" description="4-aspartylphosphate" evidence="1">
    <location>
        <position position="53"/>
    </location>
</feature>
<feature type="domain" description="Response regulatory" evidence="2">
    <location>
        <begin position="3"/>
        <end position="114"/>
    </location>
</feature>
<protein>
    <submittedName>
        <fullName evidence="3">Response regulator receiver domain-containing protein</fullName>
    </submittedName>
</protein>
<proteinExistence type="predicted"/>
<gene>
    <name evidence="3" type="ORF">SAMN04488050_10588</name>
</gene>
<dbReference type="SMART" id="SM00448">
    <property type="entry name" value="REC"/>
    <property type="match status" value="1"/>
</dbReference>
<dbReference type="Proteomes" id="UP000199392">
    <property type="component" value="Unassembled WGS sequence"/>
</dbReference>
<keyword evidence="1" id="KW-0597">Phosphoprotein</keyword>
<dbReference type="InterPro" id="IPR011006">
    <property type="entry name" value="CheY-like_superfamily"/>
</dbReference>
<evidence type="ECO:0000256" key="1">
    <source>
        <dbReference type="PROSITE-ProRule" id="PRU00169"/>
    </source>
</evidence>
<organism evidence="3 4">
    <name type="scientific">Alloyangia pacifica</name>
    <dbReference type="NCBI Taxonomy" id="311180"/>
    <lineage>
        <taxon>Bacteria</taxon>
        <taxon>Pseudomonadati</taxon>
        <taxon>Pseudomonadota</taxon>
        <taxon>Alphaproteobacteria</taxon>
        <taxon>Rhodobacterales</taxon>
        <taxon>Roseobacteraceae</taxon>
        <taxon>Alloyangia</taxon>
    </lineage>
</organism>